<feature type="transmembrane region" description="Helical" evidence="1">
    <location>
        <begin position="87"/>
        <end position="106"/>
    </location>
</feature>
<evidence type="ECO:0000313" key="2">
    <source>
        <dbReference type="EMBL" id="MDN3563412.1"/>
    </source>
</evidence>
<keyword evidence="1" id="KW-0472">Membrane</keyword>
<reference evidence="3" key="1">
    <citation type="journal article" date="2019" name="Int. J. Syst. Evol. Microbiol.">
        <title>The Global Catalogue of Microorganisms (GCM) 10K type strain sequencing project: providing services to taxonomists for standard genome sequencing and annotation.</title>
        <authorList>
            <consortium name="The Broad Institute Genomics Platform"/>
            <consortium name="The Broad Institute Genome Sequencing Center for Infectious Disease"/>
            <person name="Wu L."/>
            <person name="Ma J."/>
        </authorList>
    </citation>
    <scope>NUCLEOTIDE SEQUENCE [LARGE SCALE GENOMIC DNA]</scope>
    <source>
        <strain evidence="3">CECT 7131</strain>
    </source>
</reference>
<protein>
    <submittedName>
        <fullName evidence="2">DUF4112 domain-containing protein</fullName>
    </submittedName>
</protein>
<keyword evidence="3" id="KW-1185">Reference proteome</keyword>
<name>A0ABT8A131_9PROT</name>
<keyword evidence="1" id="KW-0812">Transmembrane</keyword>
<dbReference type="Pfam" id="PF13430">
    <property type="entry name" value="DUF4112"/>
    <property type="match status" value="1"/>
</dbReference>
<dbReference type="InterPro" id="IPR025187">
    <property type="entry name" value="DUF4112"/>
</dbReference>
<feature type="transmembrane region" description="Helical" evidence="1">
    <location>
        <begin position="45"/>
        <end position="67"/>
    </location>
</feature>
<proteinExistence type="predicted"/>
<gene>
    <name evidence="2" type="ORF">QWZ14_03370</name>
</gene>
<sequence>MTLPIKLTDHATSDLGALARLETIARLLDGRWTIPGTGIRFGADALLSLLPAVGPVAGMAVSAYLIWEARRLGASAGLVLRMASNVGMDTLISAVPVAGAFGDIFFRANLRNMALLRQHVERRGRR</sequence>
<evidence type="ECO:0000313" key="3">
    <source>
        <dbReference type="Proteomes" id="UP001529369"/>
    </source>
</evidence>
<organism evidence="2 3">
    <name type="scientific">Paeniroseomonas aquatica</name>
    <dbReference type="NCBI Taxonomy" id="373043"/>
    <lineage>
        <taxon>Bacteria</taxon>
        <taxon>Pseudomonadati</taxon>
        <taxon>Pseudomonadota</taxon>
        <taxon>Alphaproteobacteria</taxon>
        <taxon>Acetobacterales</taxon>
        <taxon>Acetobacteraceae</taxon>
        <taxon>Paeniroseomonas</taxon>
    </lineage>
</organism>
<dbReference type="RefSeq" id="WP_290315154.1">
    <property type="nucleotide sequence ID" value="NZ_JAUFPN010000033.1"/>
</dbReference>
<dbReference type="Proteomes" id="UP001529369">
    <property type="component" value="Unassembled WGS sequence"/>
</dbReference>
<accession>A0ABT8A131</accession>
<dbReference type="PANTHER" id="PTHR35519">
    <property type="entry name" value="MEMBRANE PROTEINS"/>
    <property type="match status" value="1"/>
</dbReference>
<comment type="caution">
    <text evidence="2">The sequence shown here is derived from an EMBL/GenBank/DDBJ whole genome shotgun (WGS) entry which is preliminary data.</text>
</comment>
<dbReference type="EMBL" id="JAUFPN010000033">
    <property type="protein sequence ID" value="MDN3563412.1"/>
    <property type="molecule type" value="Genomic_DNA"/>
</dbReference>
<dbReference type="PANTHER" id="PTHR35519:SF2">
    <property type="entry name" value="PH DOMAIN PROTEIN"/>
    <property type="match status" value="1"/>
</dbReference>
<evidence type="ECO:0000256" key="1">
    <source>
        <dbReference type="SAM" id="Phobius"/>
    </source>
</evidence>
<keyword evidence="1" id="KW-1133">Transmembrane helix</keyword>